<dbReference type="Proteomes" id="UP000295388">
    <property type="component" value="Unassembled WGS sequence"/>
</dbReference>
<evidence type="ECO:0000259" key="2">
    <source>
        <dbReference type="Pfam" id="PF08327"/>
    </source>
</evidence>
<organism evidence="3 4">
    <name type="scientific">Kribbella caucasensis</name>
    <dbReference type="NCBI Taxonomy" id="2512215"/>
    <lineage>
        <taxon>Bacteria</taxon>
        <taxon>Bacillati</taxon>
        <taxon>Actinomycetota</taxon>
        <taxon>Actinomycetes</taxon>
        <taxon>Propionibacteriales</taxon>
        <taxon>Kribbellaceae</taxon>
        <taxon>Kribbella</taxon>
    </lineage>
</organism>
<proteinExistence type="inferred from homology"/>
<comment type="similarity">
    <text evidence="1">Belongs to the AHA1 family.</text>
</comment>
<sequence length="215" mass="23235">MDILEQINAVQREVAKTGEAVSVLMRRTYQGEVEEVWDALTDPDRLRRWFSPVNGDLKVGGSFQIEGNASGEILECEPPKRYKVTFGGPTSLLEVRLAAGPGDTCEFELEHSMEGPPFPGGPELGTEGALYVGPGWDGALVGLAMYIAGEVGEDFDPVEMANSPEVIAFNEQSIRAWIKVLRASGTTTEEAIRAAAEVAMAQYCPGITLDLDNLD</sequence>
<dbReference type="AlphaFoldDB" id="A0A4V3C9U4"/>
<dbReference type="CDD" id="cd08899">
    <property type="entry name" value="SRPBCC_CalC_Aha1-like_6"/>
    <property type="match status" value="1"/>
</dbReference>
<dbReference type="EMBL" id="SNWQ01000009">
    <property type="protein sequence ID" value="TDO47220.1"/>
    <property type="molecule type" value="Genomic_DNA"/>
</dbReference>
<dbReference type="Gene3D" id="3.30.530.20">
    <property type="match status" value="1"/>
</dbReference>
<dbReference type="InterPro" id="IPR023393">
    <property type="entry name" value="START-like_dom_sf"/>
</dbReference>
<name>A0A4V3C9U4_9ACTN</name>
<protein>
    <submittedName>
        <fullName evidence="3">Uncharacterized protein YndB with AHSA1/START domain</fullName>
    </submittedName>
</protein>
<gene>
    <name evidence="3" type="ORF">EV643_109113</name>
</gene>
<evidence type="ECO:0000313" key="3">
    <source>
        <dbReference type="EMBL" id="TDO47220.1"/>
    </source>
</evidence>
<dbReference type="SUPFAM" id="SSF55961">
    <property type="entry name" value="Bet v1-like"/>
    <property type="match status" value="1"/>
</dbReference>
<evidence type="ECO:0000313" key="4">
    <source>
        <dbReference type="Proteomes" id="UP000295388"/>
    </source>
</evidence>
<dbReference type="InterPro" id="IPR013538">
    <property type="entry name" value="ASHA1/2-like_C"/>
</dbReference>
<dbReference type="OrthoDB" id="8117292at2"/>
<keyword evidence="4" id="KW-1185">Reference proteome</keyword>
<feature type="domain" description="Activator of Hsp90 ATPase homologue 1/2-like C-terminal" evidence="2">
    <location>
        <begin position="33"/>
        <end position="114"/>
    </location>
</feature>
<dbReference type="Pfam" id="PF08327">
    <property type="entry name" value="AHSA1"/>
    <property type="match status" value="1"/>
</dbReference>
<evidence type="ECO:0000256" key="1">
    <source>
        <dbReference type="ARBA" id="ARBA00006817"/>
    </source>
</evidence>
<comment type="caution">
    <text evidence="3">The sequence shown here is derived from an EMBL/GenBank/DDBJ whole genome shotgun (WGS) entry which is preliminary data.</text>
</comment>
<reference evidence="3 4" key="1">
    <citation type="submission" date="2019-03" db="EMBL/GenBank/DDBJ databases">
        <title>Genomic Encyclopedia of Type Strains, Phase III (KMG-III): the genomes of soil and plant-associated and newly described type strains.</title>
        <authorList>
            <person name="Whitman W."/>
        </authorList>
    </citation>
    <scope>NUCLEOTIDE SEQUENCE [LARGE SCALE GENOMIC DNA]</scope>
    <source>
        <strain evidence="3 4">VKM Ac-2527</strain>
    </source>
</reference>
<dbReference type="RefSeq" id="WP_133801601.1">
    <property type="nucleotide sequence ID" value="NZ_SNWQ01000009.1"/>
</dbReference>
<accession>A0A4V3C9U4</accession>